<feature type="binding site" evidence="10">
    <location>
        <begin position="13"/>
        <end position="20"/>
    </location>
    <ligand>
        <name>ATP</name>
        <dbReference type="ChEBI" id="CHEBI:30616"/>
    </ligand>
</feature>
<dbReference type="InterPro" id="IPR004506">
    <property type="entry name" value="MnmA-like"/>
</dbReference>
<keyword evidence="13" id="KW-0489">Methyltransferase</keyword>
<dbReference type="KEGG" id="paa:Paes_1892"/>
<dbReference type="GO" id="GO:0005737">
    <property type="term" value="C:cytoplasm"/>
    <property type="evidence" value="ECO:0007669"/>
    <property type="project" value="UniProtKB-SubCell"/>
</dbReference>
<dbReference type="GO" id="GO:0000049">
    <property type="term" value="F:tRNA binding"/>
    <property type="evidence" value="ECO:0007669"/>
    <property type="project" value="UniProtKB-KW"/>
</dbReference>
<dbReference type="Proteomes" id="UP000002725">
    <property type="component" value="Chromosome"/>
</dbReference>
<dbReference type="NCBIfam" id="TIGR00420">
    <property type="entry name" value="trmU"/>
    <property type="match status" value="1"/>
</dbReference>
<dbReference type="eggNOG" id="COG0482">
    <property type="taxonomic scope" value="Bacteria"/>
</dbReference>
<keyword evidence="5 10" id="KW-0547">Nucleotide-binding</keyword>
<evidence type="ECO:0000256" key="8">
    <source>
        <dbReference type="ARBA" id="ARBA00023157"/>
    </source>
</evidence>
<dbReference type="FunFam" id="2.30.30.280:FF:000001">
    <property type="entry name" value="tRNA-specific 2-thiouridylase MnmA"/>
    <property type="match status" value="1"/>
</dbReference>
<gene>
    <name evidence="10" type="primary">mnmA</name>
    <name evidence="13" type="ordered locus">Paes_1892</name>
</gene>
<dbReference type="HAMAP" id="MF_00144">
    <property type="entry name" value="tRNA_thiouridyl_MnmA"/>
    <property type="match status" value="1"/>
</dbReference>
<feature type="domain" description="tRNA-specific 2-thiouridylase MnmA-like C-terminal" evidence="11">
    <location>
        <begin position="281"/>
        <end position="355"/>
    </location>
</feature>
<comment type="similarity">
    <text evidence="10">Belongs to the MnmA/TRMU family.</text>
</comment>
<dbReference type="NCBIfam" id="NF001138">
    <property type="entry name" value="PRK00143.1"/>
    <property type="match status" value="1"/>
</dbReference>
<evidence type="ECO:0000313" key="14">
    <source>
        <dbReference type="Proteomes" id="UP000002725"/>
    </source>
</evidence>
<dbReference type="AlphaFoldDB" id="B4S4K8"/>
<dbReference type="Gene3D" id="3.40.50.620">
    <property type="entry name" value="HUPs"/>
    <property type="match status" value="1"/>
</dbReference>
<evidence type="ECO:0000259" key="12">
    <source>
        <dbReference type="Pfam" id="PF20259"/>
    </source>
</evidence>
<keyword evidence="1 10" id="KW-0963">Cytoplasm</keyword>
<keyword evidence="8" id="KW-1015">Disulfide bond</keyword>
<organism evidence="13 14">
    <name type="scientific">Prosthecochloris aestuarii (strain DSM 271 / SK 413)</name>
    <dbReference type="NCBI Taxonomy" id="290512"/>
    <lineage>
        <taxon>Bacteria</taxon>
        <taxon>Pseudomonadati</taxon>
        <taxon>Chlorobiota</taxon>
        <taxon>Chlorobiia</taxon>
        <taxon>Chlorobiales</taxon>
        <taxon>Chlorobiaceae</taxon>
        <taxon>Prosthecochloris</taxon>
    </lineage>
</organism>
<dbReference type="GO" id="GO:0002143">
    <property type="term" value="P:tRNA wobble position uridine thiolation"/>
    <property type="evidence" value="ECO:0007669"/>
    <property type="project" value="TreeGrafter"/>
</dbReference>
<feature type="binding site" evidence="10">
    <location>
        <position position="39"/>
    </location>
    <ligand>
        <name>ATP</name>
        <dbReference type="ChEBI" id="CHEBI:30616"/>
    </ligand>
</feature>
<dbReference type="InterPro" id="IPR046884">
    <property type="entry name" value="MnmA-like_central"/>
</dbReference>
<dbReference type="HOGENOM" id="CLU_035188_0_0_10"/>
<comment type="function">
    <text evidence="10">Catalyzes the 2-thiolation of uridine at the wobble position (U34) of tRNA, leading to the formation of s(2)U34.</text>
</comment>
<dbReference type="PANTHER" id="PTHR11933">
    <property type="entry name" value="TRNA 5-METHYLAMINOMETHYL-2-THIOURIDYLATE -METHYLTRANSFERASE"/>
    <property type="match status" value="1"/>
</dbReference>
<evidence type="ECO:0000256" key="5">
    <source>
        <dbReference type="ARBA" id="ARBA00022741"/>
    </source>
</evidence>
<evidence type="ECO:0000256" key="3">
    <source>
        <dbReference type="ARBA" id="ARBA00022679"/>
    </source>
</evidence>
<feature type="site" description="Interaction with tRNA" evidence="10">
    <location>
        <position position="126"/>
    </location>
</feature>
<dbReference type="InterPro" id="IPR014729">
    <property type="entry name" value="Rossmann-like_a/b/a_fold"/>
</dbReference>
<feature type="region of interest" description="Interaction with tRNA" evidence="10">
    <location>
        <begin position="147"/>
        <end position="149"/>
    </location>
</feature>
<dbReference type="CDD" id="cd01998">
    <property type="entry name" value="MnmA_TRMU-like"/>
    <property type="match status" value="1"/>
</dbReference>
<comment type="caution">
    <text evidence="10">Lacks conserved residue(s) required for the propagation of feature annotation.</text>
</comment>
<comment type="catalytic activity">
    <reaction evidence="9 10">
        <text>S-sulfanyl-L-cysteinyl-[protein] + uridine(34) in tRNA + AH2 + ATP = 2-thiouridine(34) in tRNA + L-cysteinyl-[protein] + A + AMP + diphosphate + H(+)</text>
        <dbReference type="Rhea" id="RHEA:47032"/>
        <dbReference type="Rhea" id="RHEA-COMP:10131"/>
        <dbReference type="Rhea" id="RHEA-COMP:11726"/>
        <dbReference type="Rhea" id="RHEA-COMP:11727"/>
        <dbReference type="Rhea" id="RHEA-COMP:11728"/>
        <dbReference type="ChEBI" id="CHEBI:13193"/>
        <dbReference type="ChEBI" id="CHEBI:15378"/>
        <dbReference type="ChEBI" id="CHEBI:17499"/>
        <dbReference type="ChEBI" id="CHEBI:29950"/>
        <dbReference type="ChEBI" id="CHEBI:30616"/>
        <dbReference type="ChEBI" id="CHEBI:33019"/>
        <dbReference type="ChEBI" id="CHEBI:61963"/>
        <dbReference type="ChEBI" id="CHEBI:65315"/>
        <dbReference type="ChEBI" id="CHEBI:87170"/>
        <dbReference type="ChEBI" id="CHEBI:456215"/>
        <dbReference type="EC" id="2.8.1.13"/>
    </reaction>
</comment>
<keyword evidence="7 10" id="KW-0694">RNA-binding</keyword>
<keyword evidence="4 10" id="KW-0819">tRNA processing</keyword>
<sequence length="362" mass="39752">MNATISPTTVIVGLSGGVDSAVAACLLIEQGYSVTGLHIRTLDDSPDSAELVASTLVVSDLDEYRFPVFSLNLSNSFREHVIMTFQKDYLAGKTPNPCTLCNKLIKWEGLLKGAQLCGAEYVATGHYARIQHSDSSCRLLKGVDNKKDQSYFLWMLGRKTLEKTLFPLGEYSKPEVRQLARRFGIRAAEKTESQEICFVGDNNYRQFLKSSIPGLEQSVQGGDIIDEEGSVIGHHTGYPFYTIGQRKGLGISSSEPLYVTTIDPKRNRIHVGGKQKLACSRLKAGQLNWIGIAPPERPLKALGRIRYRDQESACTIIPLDGDRIEVLFDEPKNAVTPGQAIVFYHEEELLGGGVITAACPSA</sequence>
<dbReference type="GO" id="GO:0008168">
    <property type="term" value="F:methyltransferase activity"/>
    <property type="evidence" value="ECO:0007669"/>
    <property type="project" value="UniProtKB-KW"/>
</dbReference>
<protein>
    <recommendedName>
        <fullName evidence="10">tRNA-specific 2-thiouridylase MnmA</fullName>
        <ecNumber evidence="10">2.8.1.13</ecNumber>
    </recommendedName>
</protein>
<dbReference type="EMBL" id="CP001108">
    <property type="protein sequence ID" value="ACF46904.1"/>
    <property type="molecule type" value="Genomic_DNA"/>
</dbReference>
<dbReference type="Gene3D" id="2.30.30.280">
    <property type="entry name" value="Adenine nucleotide alpha hydrolases-like domains"/>
    <property type="match status" value="1"/>
</dbReference>
<evidence type="ECO:0000259" key="11">
    <source>
        <dbReference type="Pfam" id="PF20258"/>
    </source>
</evidence>
<dbReference type="FunFam" id="2.40.30.10:FF:000023">
    <property type="entry name" value="tRNA-specific 2-thiouridylase MnmA"/>
    <property type="match status" value="1"/>
</dbReference>
<dbReference type="Pfam" id="PF03054">
    <property type="entry name" value="tRNA_Me_trans"/>
    <property type="match status" value="1"/>
</dbReference>
<dbReference type="Gene3D" id="2.40.30.10">
    <property type="entry name" value="Translation factors"/>
    <property type="match status" value="1"/>
</dbReference>
<feature type="site" description="Interaction with tRNA" evidence="10">
    <location>
        <position position="339"/>
    </location>
</feature>
<dbReference type="SUPFAM" id="SSF52402">
    <property type="entry name" value="Adenine nucleotide alpha hydrolases-like"/>
    <property type="match status" value="1"/>
</dbReference>
<keyword evidence="14" id="KW-1185">Reference proteome</keyword>
<dbReference type="Pfam" id="PF20259">
    <property type="entry name" value="tRNA_Me_trans_M"/>
    <property type="match status" value="1"/>
</dbReference>
<reference evidence="13" key="1">
    <citation type="submission" date="2008-06" db="EMBL/GenBank/DDBJ databases">
        <title>Complete sequence of chromosome of Prosthecochloris aestuarii DSM 271.</title>
        <authorList>
            <consortium name="US DOE Joint Genome Institute"/>
            <person name="Lucas S."/>
            <person name="Copeland A."/>
            <person name="Lapidus A."/>
            <person name="Glavina del Rio T."/>
            <person name="Dalin E."/>
            <person name="Tice H."/>
            <person name="Bruce D."/>
            <person name="Goodwin L."/>
            <person name="Pitluck S."/>
            <person name="Schmutz J."/>
            <person name="Larimer F."/>
            <person name="Land M."/>
            <person name="Hauser L."/>
            <person name="Kyrpides N."/>
            <person name="Anderson I."/>
            <person name="Liu Z."/>
            <person name="Li T."/>
            <person name="Zhao F."/>
            <person name="Overmann J."/>
            <person name="Bryant D.A."/>
            <person name="Richardson P."/>
        </authorList>
    </citation>
    <scope>NUCLEOTIDE SEQUENCE [LARGE SCALE GENOMIC DNA]</scope>
    <source>
        <strain evidence="13">DSM 271</strain>
    </source>
</reference>
<feature type="binding site" evidence="10">
    <location>
        <position position="125"/>
    </location>
    <ligand>
        <name>ATP</name>
        <dbReference type="ChEBI" id="CHEBI:30616"/>
    </ligand>
</feature>
<evidence type="ECO:0000256" key="10">
    <source>
        <dbReference type="HAMAP-Rule" id="MF_00144"/>
    </source>
</evidence>
<evidence type="ECO:0000256" key="9">
    <source>
        <dbReference type="ARBA" id="ARBA00051542"/>
    </source>
</evidence>
<dbReference type="Pfam" id="PF20258">
    <property type="entry name" value="tRNA_Me_trans_C"/>
    <property type="match status" value="1"/>
</dbReference>
<accession>B4S4K8</accession>
<evidence type="ECO:0000256" key="6">
    <source>
        <dbReference type="ARBA" id="ARBA00022840"/>
    </source>
</evidence>
<feature type="domain" description="tRNA-specific 2-thiouridylase MnmA-like central" evidence="12">
    <location>
        <begin position="219"/>
        <end position="272"/>
    </location>
</feature>
<evidence type="ECO:0000256" key="1">
    <source>
        <dbReference type="ARBA" id="ARBA00022490"/>
    </source>
</evidence>
<keyword evidence="6 10" id="KW-0067">ATP-binding</keyword>
<dbReference type="EC" id="2.8.1.13" evidence="10"/>
<dbReference type="InterPro" id="IPR023382">
    <property type="entry name" value="MnmA-like_central_sf"/>
</dbReference>
<evidence type="ECO:0000256" key="4">
    <source>
        <dbReference type="ARBA" id="ARBA00022694"/>
    </source>
</evidence>
<feature type="active site" description="Nucleophile" evidence="10">
    <location>
        <position position="101"/>
    </location>
</feature>
<evidence type="ECO:0000256" key="7">
    <source>
        <dbReference type="ARBA" id="ARBA00022884"/>
    </source>
</evidence>
<dbReference type="GO" id="GO:0005524">
    <property type="term" value="F:ATP binding"/>
    <property type="evidence" value="ECO:0007669"/>
    <property type="project" value="UniProtKB-KW"/>
</dbReference>
<keyword evidence="2 10" id="KW-0820">tRNA-binding</keyword>
<feature type="active site" description="Cysteine persulfide intermediate" evidence="10">
    <location>
        <position position="197"/>
    </location>
</feature>
<dbReference type="STRING" id="290512.Paes_1892"/>
<evidence type="ECO:0000256" key="2">
    <source>
        <dbReference type="ARBA" id="ARBA00022555"/>
    </source>
</evidence>
<dbReference type="RefSeq" id="WP_012506437.1">
    <property type="nucleotide sequence ID" value="NC_011059.1"/>
</dbReference>
<comment type="subcellular location">
    <subcellularLocation>
        <location evidence="10">Cytoplasm</location>
    </subcellularLocation>
</comment>
<dbReference type="InterPro" id="IPR046885">
    <property type="entry name" value="MnmA-like_C"/>
</dbReference>
<dbReference type="GO" id="GO:0103016">
    <property type="term" value="F:tRNA-uridine 2-sulfurtransferase activity"/>
    <property type="evidence" value="ECO:0007669"/>
    <property type="project" value="UniProtKB-EC"/>
</dbReference>
<proteinExistence type="inferred from homology"/>
<feature type="region of interest" description="Interaction with tRNA" evidence="10">
    <location>
        <begin position="306"/>
        <end position="307"/>
    </location>
</feature>
<evidence type="ECO:0000313" key="13">
    <source>
        <dbReference type="EMBL" id="ACF46904.1"/>
    </source>
</evidence>
<dbReference type="GO" id="GO:0032259">
    <property type="term" value="P:methylation"/>
    <property type="evidence" value="ECO:0007669"/>
    <property type="project" value="UniProtKB-KW"/>
</dbReference>
<dbReference type="PANTHER" id="PTHR11933:SF5">
    <property type="entry name" value="MITOCHONDRIAL TRNA-SPECIFIC 2-THIOURIDYLASE 1"/>
    <property type="match status" value="1"/>
</dbReference>
<keyword evidence="3 10" id="KW-0808">Transferase</keyword>
<name>B4S4K8_PROA2</name>